<keyword evidence="4 8" id="KW-0812">Transmembrane</keyword>
<keyword evidence="6 8" id="KW-0472">Membrane</keyword>
<gene>
    <name evidence="9" type="ORF">DXV75_02530</name>
</gene>
<feature type="region of interest" description="Disordered" evidence="7">
    <location>
        <begin position="1"/>
        <end position="21"/>
    </location>
</feature>
<evidence type="ECO:0000256" key="2">
    <source>
        <dbReference type="ARBA" id="ARBA00005362"/>
    </source>
</evidence>
<evidence type="ECO:0000256" key="5">
    <source>
        <dbReference type="ARBA" id="ARBA00022989"/>
    </source>
</evidence>
<keyword evidence="5 8" id="KW-1133">Transmembrane helix</keyword>
<feature type="transmembrane region" description="Helical" evidence="8">
    <location>
        <begin position="44"/>
        <end position="64"/>
    </location>
</feature>
<evidence type="ECO:0000256" key="8">
    <source>
        <dbReference type="SAM" id="Phobius"/>
    </source>
</evidence>
<dbReference type="EMBL" id="QRHA01000001">
    <property type="protein sequence ID" value="RDV29343.1"/>
    <property type="molecule type" value="Genomic_DNA"/>
</dbReference>
<evidence type="ECO:0000313" key="10">
    <source>
        <dbReference type="Proteomes" id="UP000256561"/>
    </source>
</evidence>
<dbReference type="AlphaFoldDB" id="A0A3D8MF02"/>
<protein>
    <recommendedName>
        <fullName evidence="11">Smp protein</fullName>
    </recommendedName>
</protein>
<evidence type="ECO:0008006" key="11">
    <source>
        <dbReference type="Google" id="ProtNLM"/>
    </source>
</evidence>
<dbReference type="Pfam" id="PF10144">
    <property type="entry name" value="SMP_2"/>
    <property type="match status" value="1"/>
</dbReference>
<accession>A0A3D8MF02</accession>
<evidence type="ECO:0000256" key="7">
    <source>
        <dbReference type="SAM" id="MobiDB-lite"/>
    </source>
</evidence>
<evidence type="ECO:0000256" key="4">
    <source>
        <dbReference type="ARBA" id="ARBA00022692"/>
    </source>
</evidence>
<evidence type="ECO:0000256" key="6">
    <source>
        <dbReference type="ARBA" id="ARBA00023136"/>
    </source>
</evidence>
<name>A0A3D8MF02_9ALTE</name>
<dbReference type="OrthoDB" id="6335784at2"/>
<proteinExistence type="inferred from homology"/>
<evidence type="ECO:0000256" key="3">
    <source>
        <dbReference type="ARBA" id="ARBA00022475"/>
    </source>
</evidence>
<organism evidence="9 10">
    <name type="scientific">Alteromonas aestuariivivens</name>
    <dbReference type="NCBI Taxonomy" id="1938339"/>
    <lineage>
        <taxon>Bacteria</taxon>
        <taxon>Pseudomonadati</taxon>
        <taxon>Pseudomonadota</taxon>
        <taxon>Gammaproteobacteria</taxon>
        <taxon>Alteromonadales</taxon>
        <taxon>Alteromonadaceae</taxon>
        <taxon>Alteromonas/Salinimonas group</taxon>
        <taxon>Alteromonas</taxon>
    </lineage>
</organism>
<dbReference type="InterPro" id="IPR019305">
    <property type="entry name" value="Uncharacterised_Smp"/>
</dbReference>
<evidence type="ECO:0000313" key="9">
    <source>
        <dbReference type="EMBL" id="RDV29343.1"/>
    </source>
</evidence>
<feature type="transmembrane region" description="Helical" evidence="8">
    <location>
        <begin position="190"/>
        <end position="210"/>
    </location>
</feature>
<feature type="compositionally biased region" description="Polar residues" evidence="7">
    <location>
        <begin position="7"/>
        <end position="16"/>
    </location>
</feature>
<dbReference type="GO" id="GO:0005886">
    <property type="term" value="C:plasma membrane"/>
    <property type="evidence" value="ECO:0007669"/>
    <property type="project" value="UniProtKB-SubCell"/>
</dbReference>
<comment type="caution">
    <text evidence="9">The sequence shown here is derived from an EMBL/GenBank/DDBJ whole genome shotgun (WGS) entry which is preliminary data.</text>
</comment>
<comment type="similarity">
    <text evidence="2">Belongs to the Smp family.</text>
</comment>
<evidence type="ECO:0000256" key="1">
    <source>
        <dbReference type="ARBA" id="ARBA00004236"/>
    </source>
</evidence>
<keyword evidence="10" id="KW-1185">Reference proteome</keyword>
<comment type="subcellular location">
    <subcellularLocation>
        <location evidence="1">Cell membrane</location>
    </subcellularLocation>
</comment>
<dbReference type="Proteomes" id="UP000256561">
    <property type="component" value="Unassembled WGS sequence"/>
</dbReference>
<keyword evidence="3" id="KW-1003">Cell membrane</keyword>
<sequence length="237" mass="26338">MVHSKSDTTTMTQAPGISSAEASADERRNLISATHSGYRAVKRIFHTVVLILTSVLMAYALLMYQQQQSNWLEFESKQTGQILASQYSRIIAPSVANSDLPALNNLLAILTREASVKEATVYDSQGIVLAPAENTVSMVSEAYLSTKPPVTHVADIKNSSDQVIGYLRILIDSSVVLDPPIHYEQLRTRITAVAALIAFILGVYLTRGFYKMRHTLSFKANRVSARTFYRKTLNKRQ</sequence>
<reference evidence="10" key="1">
    <citation type="submission" date="2018-08" db="EMBL/GenBank/DDBJ databases">
        <authorList>
            <person name="Zhang J."/>
            <person name="Du Z.-J."/>
        </authorList>
    </citation>
    <scope>NUCLEOTIDE SEQUENCE [LARGE SCALE GENOMIC DNA]</scope>
    <source>
        <strain evidence="10">KCTC 52655</strain>
    </source>
</reference>